<reference evidence="1 2" key="1">
    <citation type="journal article" date="2020" name="Int. J. Syst. Evol. Microbiol.">
        <title>Reclassification of Streptomyces castelarensis and Streptomyces sporoclivatus as later heterotypic synonyms of Streptomyces antimycoticus.</title>
        <authorList>
            <person name="Komaki H."/>
            <person name="Tamura T."/>
        </authorList>
    </citation>
    <scope>NUCLEOTIDE SEQUENCE [LARGE SCALE GENOMIC DNA]</scope>
    <source>
        <strain evidence="1 2">NBRC 100767</strain>
    </source>
</reference>
<protein>
    <submittedName>
        <fullName evidence="1">Uncharacterized protein</fullName>
    </submittedName>
</protein>
<evidence type="ECO:0000313" key="1">
    <source>
        <dbReference type="EMBL" id="BBJ40739.1"/>
    </source>
</evidence>
<sequence length="82" mass="8640">MLGAEVVTLGLQLDVLRKGGGEHLQALGHDFLADTVTGDHCEANAARHTGTLPLVPWIDIAVPAFGQPPSGNHPFTPCMVRC</sequence>
<organism evidence="1 2">
    <name type="scientific">Streptomyces antimycoticus</name>
    <dbReference type="NCBI Taxonomy" id="68175"/>
    <lineage>
        <taxon>Bacteria</taxon>
        <taxon>Bacillati</taxon>
        <taxon>Actinomycetota</taxon>
        <taxon>Actinomycetes</taxon>
        <taxon>Kitasatosporales</taxon>
        <taxon>Streptomycetaceae</taxon>
        <taxon>Streptomyces</taxon>
        <taxon>Streptomyces violaceusniger group</taxon>
    </lineage>
</organism>
<dbReference type="EMBL" id="AP019620">
    <property type="protein sequence ID" value="BBJ40739.1"/>
    <property type="molecule type" value="Genomic_DNA"/>
</dbReference>
<name>A0A499UVA6_9ACTN</name>
<proteinExistence type="predicted"/>
<accession>A0A499UVA6</accession>
<gene>
    <name evidence="1" type="ORF">SSPO_034570</name>
</gene>
<dbReference type="Proteomes" id="UP000463951">
    <property type="component" value="Chromosome"/>
</dbReference>
<dbReference type="AlphaFoldDB" id="A0A499UVA6"/>
<evidence type="ECO:0000313" key="2">
    <source>
        <dbReference type="Proteomes" id="UP000463951"/>
    </source>
</evidence>